<feature type="compositionally biased region" description="Basic and acidic residues" evidence="1">
    <location>
        <begin position="147"/>
        <end position="173"/>
    </location>
</feature>
<feature type="compositionally biased region" description="Basic and acidic residues" evidence="1">
    <location>
        <begin position="183"/>
        <end position="203"/>
    </location>
</feature>
<sequence>MATKRPRPPEAQTRNARVKPNDYPSPGPIGNTTGIVVPDTAPNPHGNSAPPIKPTEPEKSWWSRWGSDVVHTGLDVVGLIPGVGEIADGANALIYLAEGDKVNAAISAAAMIPGAGMAATGAKYGKKAAGAAAEAIGKKTAREAEEALVKREAKEAEEAAAKKAEGNGGGKDKAKPKKHKDCGKKVPYNDKKSLKGSGLEKDHTPSGAALELAAQNKIDELIANGARITEKQQKAILNSVRNNAPTIAIPPDIHALGDTWRAKNKPHVIEKDAANLKDAVARNTKTISEAMKNKDHGCKEAYDKAAEELRNMDWEKYIDEAIQVGTKAKVKK</sequence>
<feature type="region of interest" description="Disordered" evidence="1">
    <location>
        <begin position="1"/>
        <end position="60"/>
    </location>
</feature>
<accession>A0ABY9AUY9</accession>
<name>A0ABY9AUY9_PARCI</name>
<reference evidence="2 3" key="1">
    <citation type="submission" date="2023-06" db="EMBL/GenBank/DDBJ databases">
        <authorList>
            <person name="Ham H."/>
            <person name="Park D.S."/>
        </authorList>
    </citation>
    <scope>NUCLEOTIDE SEQUENCE [LARGE SCALE GENOMIC DNA]</scope>
    <source>
        <strain evidence="2 3">KACC 17005</strain>
    </source>
</reference>
<dbReference type="RefSeq" id="WP_011795249.1">
    <property type="nucleotide sequence ID" value="NZ_CP023687.1"/>
</dbReference>
<evidence type="ECO:0000313" key="3">
    <source>
        <dbReference type="Proteomes" id="UP001242732"/>
    </source>
</evidence>
<dbReference type="CDD" id="cd20745">
    <property type="entry name" value="FIX_RhsA_AHH_HNH-like"/>
    <property type="match status" value="1"/>
</dbReference>
<gene>
    <name evidence="2" type="ORF">QRO08_08575</name>
</gene>
<evidence type="ECO:0000256" key="1">
    <source>
        <dbReference type="SAM" id="MobiDB-lite"/>
    </source>
</evidence>
<protein>
    <recommendedName>
        <fullName evidence="4">Pre-toxin TG domain-containing protein</fullName>
    </recommendedName>
</protein>
<dbReference type="Proteomes" id="UP001242732">
    <property type="component" value="Chromosome"/>
</dbReference>
<proteinExistence type="predicted"/>
<keyword evidence="3" id="KW-1185">Reference proteome</keyword>
<dbReference type="EMBL" id="CP127363">
    <property type="protein sequence ID" value="WIY50604.1"/>
    <property type="molecule type" value="Genomic_DNA"/>
</dbReference>
<feature type="region of interest" description="Disordered" evidence="1">
    <location>
        <begin position="147"/>
        <end position="203"/>
    </location>
</feature>
<evidence type="ECO:0000313" key="2">
    <source>
        <dbReference type="EMBL" id="WIY50604.1"/>
    </source>
</evidence>
<evidence type="ECO:0008006" key="4">
    <source>
        <dbReference type="Google" id="ProtNLM"/>
    </source>
</evidence>
<organism evidence="2 3">
    <name type="scientific">Paracidovorax citrulli</name>
    <name type="common">Acidovorax citrulli</name>
    <dbReference type="NCBI Taxonomy" id="80869"/>
    <lineage>
        <taxon>Bacteria</taxon>
        <taxon>Pseudomonadati</taxon>
        <taxon>Pseudomonadota</taxon>
        <taxon>Betaproteobacteria</taxon>
        <taxon>Burkholderiales</taxon>
        <taxon>Comamonadaceae</taxon>
        <taxon>Paracidovorax</taxon>
    </lineage>
</organism>